<evidence type="ECO:0000313" key="2">
    <source>
        <dbReference type="Proteomes" id="UP000627205"/>
    </source>
</evidence>
<dbReference type="Proteomes" id="UP000627205">
    <property type="component" value="Unassembled WGS sequence"/>
</dbReference>
<evidence type="ECO:0000313" key="1">
    <source>
        <dbReference type="EMBL" id="GGI53144.1"/>
    </source>
</evidence>
<keyword evidence="2" id="KW-1185">Reference proteome</keyword>
<organism evidence="1 2">
    <name type="scientific">Oxalicibacterium solurbis</name>
    <dbReference type="NCBI Taxonomy" id="69280"/>
    <lineage>
        <taxon>Bacteria</taxon>
        <taxon>Pseudomonadati</taxon>
        <taxon>Pseudomonadota</taxon>
        <taxon>Betaproteobacteria</taxon>
        <taxon>Burkholderiales</taxon>
        <taxon>Oxalobacteraceae</taxon>
        <taxon>Oxalicibacterium</taxon>
    </lineage>
</organism>
<accession>A0A8J3B1H5</accession>
<comment type="caution">
    <text evidence="1">The sequence shown here is derived from an EMBL/GenBank/DDBJ whole genome shotgun (WGS) entry which is preliminary data.</text>
</comment>
<dbReference type="RefSeq" id="WP_188419228.1">
    <property type="nucleotide sequence ID" value="NZ_BMDP01000001.1"/>
</dbReference>
<dbReference type="AlphaFoldDB" id="A0A8J3B1H5"/>
<reference evidence="1" key="1">
    <citation type="journal article" date="2014" name="Int. J. Syst. Evol. Microbiol.">
        <title>Complete genome sequence of Corynebacterium casei LMG S-19264T (=DSM 44701T), isolated from a smear-ripened cheese.</title>
        <authorList>
            <consortium name="US DOE Joint Genome Institute (JGI-PGF)"/>
            <person name="Walter F."/>
            <person name="Albersmeier A."/>
            <person name="Kalinowski J."/>
            <person name="Ruckert C."/>
        </authorList>
    </citation>
    <scope>NUCLEOTIDE SEQUENCE</scope>
    <source>
        <strain evidence="1">CCM 7664</strain>
    </source>
</reference>
<gene>
    <name evidence="1" type="ORF">GCM10011430_03180</name>
</gene>
<name>A0A8J3B1H5_9BURK</name>
<dbReference type="EMBL" id="BMDP01000001">
    <property type="protein sequence ID" value="GGI53144.1"/>
    <property type="molecule type" value="Genomic_DNA"/>
</dbReference>
<sequence>MTAVAEFAGYAVSGEARIIRSGAYGGIIHVHATPAGRSCDPPVAIIVPGQWKTLEEAGQAALDYASVMADDGAMAAAVALRETVRI</sequence>
<proteinExistence type="predicted"/>
<reference evidence="1" key="2">
    <citation type="submission" date="2020-09" db="EMBL/GenBank/DDBJ databases">
        <authorList>
            <person name="Sun Q."/>
            <person name="Sedlacek I."/>
        </authorList>
    </citation>
    <scope>NUCLEOTIDE SEQUENCE</scope>
    <source>
        <strain evidence="1">CCM 7664</strain>
    </source>
</reference>
<protein>
    <submittedName>
        <fullName evidence="1">Uncharacterized protein</fullName>
    </submittedName>
</protein>